<sequence length="169" mass="18386">MEASSYRIPPGRRSSIGRTYRCPDRAASWRRTGSRDPGVRSTESWGPQSILEPAGPGATHARPHRTRVRSPAGRPPGSTGRARCLRARHRRPQSVPAGWVRFWCSFDGTGRRAVPASGAVWSLGWRRPRLPQAPRAPDLELPESGGTDAPFESRLGQKAESFVAVGLGG</sequence>
<evidence type="ECO:0000256" key="1">
    <source>
        <dbReference type="SAM" id="MobiDB-lite"/>
    </source>
</evidence>
<evidence type="ECO:0000313" key="2">
    <source>
        <dbReference type="EMBL" id="KAJ1165734.1"/>
    </source>
</evidence>
<feature type="region of interest" description="Disordered" evidence="1">
    <location>
        <begin position="1"/>
        <end position="90"/>
    </location>
</feature>
<protein>
    <submittedName>
        <fullName evidence="2">Uncharacterized protein</fullName>
    </submittedName>
</protein>
<proteinExistence type="predicted"/>
<dbReference type="EMBL" id="JANPWB010000008">
    <property type="protein sequence ID" value="KAJ1165734.1"/>
    <property type="molecule type" value="Genomic_DNA"/>
</dbReference>
<keyword evidence="3" id="KW-1185">Reference proteome</keyword>
<comment type="caution">
    <text evidence="2">The sequence shown here is derived from an EMBL/GenBank/DDBJ whole genome shotgun (WGS) entry which is preliminary data.</text>
</comment>
<evidence type="ECO:0000313" key="3">
    <source>
        <dbReference type="Proteomes" id="UP001066276"/>
    </source>
</evidence>
<feature type="region of interest" description="Disordered" evidence="1">
    <location>
        <begin position="130"/>
        <end position="155"/>
    </location>
</feature>
<gene>
    <name evidence="2" type="ORF">NDU88_006151</name>
</gene>
<organism evidence="2 3">
    <name type="scientific">Pleurodeles waltl</name>
    <name type="common">Iberian ribbed newt</name>
    <dbReference type="NCBI Taxonomy" id="8319"/>
    <lineage>
        <taxon>Eukaryota</taxon>
        <taxon>Metazoa</taxon>
        <taxon>Chordata</taxon>
        <taxon>Craniata</taxon>
        <taxon>Vertebrata</taxon>
        <taxon>Euteleostomi</taxon>
        <taxon>Amphibia</taxon>
        <taxon>Batrachia</taxon>
        <taxon>Caudata</taxon>
        <taxon>Salamandroidea</taxon>
        <taxon>Salamandridae</taxon>
        <taxon>Pleurodelinae</taxon>
        <taxon>Pleurodeles</taxon>
    </lineage>
</organism>
<accession>A0AAV7SNS2</accession>
<dbReference type="Proteomes" id="UP001066276">
    <property type="component" value="Chromosome 4_2"/>
</dbReference>
<dbReference type="AlphaFoldDB" id="A0AAV7SNS2"/>
<name>A0AAV7SNS2_PLEWA</name>
<reference evidence="2" key="1">
    <citation type="journal article" date="2022" name="bioRxiv">
        <title>Sequencing and chromosome-scale assembly of the giantPleurodeles waltlgenome.</title>
        <authorList>
            <person name="Brown T."/>
            <person name="Elewa A."/>
            <person name="Iarovenko S."/>
            <person name="Subramanian E."/>
            <person name="Araus A.J."/>
            <person name="Petzold A."/>
            <person name="Susuki M."/>
            <person name="Suzuki K.-i.T."/>
            <person name="Hayashi T."/>
            <person name="Toyoda A."/>
            <person name="Oliveira C."/>
            <person name="Osipova E."/>
            <person name="Leigh N.D."/>
            <person name="Simon A."/>
            <person name="Yun M.H."/>
        </authorList>
    </citation>
    <scope>NUCLEOTIDE SEQUENCE</scope>
    <source>
        <strain evidence="2">20211129_DDA</strain>
        <tissue evidence="2">Liver</tissue>
    </source>
</reference>